<sequence>MQIQNHKKVLIGMILITLFMSLSVLNAENPDNISSDQITSQDINNYDNSIDQGTISTNINKEIKQSSNSIKKNTSHIISNNNNSKTKQSQDRLENNKNSTEKENTGKYNIESNTTKNIKTAETQNKIYTITNGTQLNDTLNDIVANQSEDHNYILNLANDGIYNLYSRNNKLNTPKKLNITIQGTSNNVILQNGNFKISSSVNLNISNLEIRWFRMQNKGTVILDNVEGLVDLLNNSGKMKITNSNLTSEQLQYEERINTEAGNDYVIEHNVTDDFYIHVTGGLYNTGLLEIENTIFNNSYCREKTNFIDYWNRDEYITGGSPTTSGECDCKGGILYNIGTVKINNTKFTNNYIQSLSLPSDGFGGSIYNNGNMTINNSLFENNTVESCGKSYGGAIYNNGNLNVTKTIFRNTKITNTYEGYKVSYFDPKGLIIYNNGTLNVTKSAFIKNNNDTLALIYSENNNSTLEDNWWSSNTPQWNELLSNVDAPEKWIYLKTQIDTDKLNSTQTTKINYDFNYLTDGNTITQSTGNMPDNTIVSGKSNLGSISENQTKNGYVQSTYTAVNQGLENITITVEENNITQLEVTINPINTQIKIKNLTQNVSVNENLKIQSNIFDVNNKPVTTGVVTLKIDGITQKDNNNKTIEIPVKNGTITYQMKMTNNYDIKVHNLTLDYLSNTQYIGSTQSAIFNLSKPTHPVKNVSGYKALVDAVNNFKQQTLNPYSIATVNLTRGNYNWTDLITWGNSTYKTLRIYGNGNLLDENNKQFIIVDPGYTLELYNFKIRYATATRGGVIYNNNGTINIYDSIFLNCTATKNGGVIYNDHGKVKILNSSFSNNKALNGAIIYNNNGFVNETKSYFSFNTANRGGVNYNIGETIIVKSTYKNNNAKINGGVNFNDKNKLTINNSNFINNKALNYGGVNYNNKNAKLNITSSQITNNTATNGGVNANYGSMIIRSSNLNQNNATRGGVNYNYKDLEIIKSTFKENKVINNAAVNYNDHGNININDSTFKENKANYDGGVNYNNNGNITINNTKNMYNIANRGSVNYNLKSILTIENTNSTTKSSSINYNEKGIIKNRNTYETEQ</sequence>
<feature type="region of interest" description="Disordered" evidence="1">
    <location>
        <begin position="66"/>
        <end position="107"/>
    </location>
</feature>
<keyword evidence="3" id="KW-1185">Reference proteome</keyword>
<dbReference type="EMBL" id="LMVN01000021">
    <property type="protein sequence ID" value="PAV07183.1"/>
    <property type="molecule type" value="Genomic_DNA"/>
</dbReference>
<reference evidence="2 3" key="1">
    <citation type="journal article" date="2017" name="BMC Genomics">
        <title>Genomic analysis of methanogenic archaea reveals a shift towards energy conservation.</title>
        <authorList>
            <person name="Gilmore S.P."/>
            <person name="Henske J.K."/>
            <person name="Sexton J.A."/>
            <person name="Solomon K.V."/>
            <person name="Seppala S."/>
            <person name="Yoo J.I."/>
            <person name="Huyett L.M."/>
            <person name="Pressman A."/>
            <person name="Cogan J.Z."/>
            <person name="Kivenson V."/>
            <person name="Peng X."/>
            <person name="Tan Y."/>
            <person name="Valentine D.L."/>
            <person name="O'Malley M.A."/>
        </authorList>
    </citation>
    <scope>NUCLEOTIDE SEQUENCE [LARGE SCALE GENOMIC DNA]</scope>
    <source>
        <strain evidence="2 3">1R-7</strain>
    </source>
</reference>
<name>A0A2A2HD79_9EURY</name>
<feature type="compositionally biased region" description="Low complexity" evidence="1">
    <location>
        <begin position="66"/>
        <end position="87"/>
    </location>
</feature>
<evidence type="ECO:0000313" key="2">
    <source>
        <dbReference type="EMBL" id="PAV07183.1"/>
    </source>
</evidence>
<protein>
    <submittedName>
        <fullName evidence="2">Uncharacterized protein</fullName>
    </submittedName>
</protein>
<evidence type="ECO:0000313" key="3">
    <source>
        <dbReference type="Proteomes" id="UP000217528"/>
    </source>
</evidence>
<dbReference type="OrthoDB" id="78475at2157"/>
<proteinExistence type="predicted"/>
<dbReference type="Proteomes" id="UP000217528">
    <property type="component" value="Unassembled WGS sequence"/>
</dbReference>
<feature type="compositionally biased region" description="Basic and acidic residues" evidence="1">
    <location>
        <begin position="88"/>
        <end position="105"/>
    </location>
</feature>
<dbReference type="RefSeq" id="WP_095608850.1">
    <property type="nucleotide sequence ID" value="NZ_LMVN01000021.1"/>
</dbReference>
<organism evidence="2 3">
    <name type="scientific">Methanosphaera cuniculi</name>
    <dbReference type="NCBI Taxonomy" id="1077256"/>
    <lineage>
        <taxon>Archaea</taxon>
        <taxon>Methanobacteriati</taxon>
        <taxon>Methanobacteriota</taxon>
        <taxon>Methanomada group</taxon>
        <taxon>Methanobacteria</taxon>
        <taxon>Methanobacteriales</taxon>
        <taxon>Methanobacteriaceae</taxon>
        <taxon>Methanosphaera</taxon>
    </lineage>
</organism>
<dbReference type="AlphaFoldDB" id="A0A2A2HD79"/>
<gene>
    <name evidence="2" type="ORF">ASJ82_05790</name>
</gene>
<accession>A0A2A2HD79</accession>
<evidence type="ECO:0000256" key="1">
    <source>
        <dbReference type="SAM" id="MobiDB-lite"/>
    </source>
</evidence>
<comment type="caution">
    <text evidence="2">The sequence shown here is derived from an EMBL/GenBank/DDBJ whole genome shotgun (WGS) entry which is preliminary data.</text>
</comment>